<dbReference type="EMBL" id="FMZV01000011">
    <property type="protein sequence ID" value="SDD90282.1"/>
    <property type="molecule type" value="Genomic_DNA"/>
</dbReference>
<keyword evidence="1" id="KW-1133">Transmembrane helix</keyword>
<sequence length="46" mass="5063">MSRNLLLLLIGVLAVCLIGAGYLYYKERQSGIDIEINEHGVTIEGN</sequence>
<organism evidence="2 3">
    <name type="scientific">Ruegeria marina</name>
    <dbReference type="NCBI Taxonomy" id="639004"/>
    <lineage>
        <taxon>Bacteria</taxon>
        <taxon>Pseudomonadati</taxon>
        <taxon>Pseudomonadota</taxon>
        <taxon>Alphaproteobacteria</taxon>
        <taxon>Rhodobacterales</taxon>
        <taxon>Roseobacteraceae</taxon>
        <taxon>Ruegeria</taxon>
    </lineage>
</organism>
<keyword evidence="1" id="KW-0812">Transmembrane</keyword>
<evidence type="ECO:0000313" key="3">
    <source>
        <dbReference type="Proteomes" id="UP000199628"/>
    </source>
</evidence>
<keyword evidence="3" id="KW-1185">Reference proteome</keyword>
<keyword evidence="1" id="KW-0472">Membrane</keyword>
<dbReference type="STRING" id="639004.SAMN04488239_111161"/>
<evidence type="ECO:0000256" key="1">
    <source>
        <dbReference type="SAM" id="Phobius"/>
    </source>
</evidence>
<reference evidence="3" key="1">
    <citation type="submission" date="2016-10" db="EMBL/GenBank/DDBJ databases">
        <authorList>
            <person name="Varghese N."/>
            <person name="Submissions S."/>
        </authorList>
    </citation>
    <scope>NUCLEOTIDE SEQUENCE [LARGE SCALE GENOMIC DNA]</scope>
    <source>
        <strain evidence="3">CGMCC 1.9108</strain>
    </source>
</reference>
<name>A0A1G6YJ08_9RHOB</name>
<dbReference type="AlphaFoldDB" id="A0A1G6YJ08"/>
<gene>
    <name evidence="2" type="ORF">SAMN04488239_111161</name>
</gene>
<protein>
    <submittedName>
        <fullName evidence="2">Uncharacterized protein</fullName>
    </submittedName>
</protein>
<accession>A0A1G6YJ08</accession>
<dbReference type="Proteomes" id="UP000199628">
    <property type="component" value="Unassembled WGS sequence"/>
</dbReference>
<feature type="transmembrane region" description="Helical" evidence="1">
    <location>
        <begin position="6"/>
        <end position="25"/>
    </location>
</feature>
<evidence type="ECO:0000313" key="2">
    <source>
        <dbReference type="EMBL" id="SDD90282.1"/>
    </source>
</evidence>
<dbReference type="RefSeq" id="WP_176828069.1">
    <property type="nucleotide sequence ID" value="NZ_FMZV01000011.1"/>
</dbReference>
<proteinExistence type="predicted"/>